<keyword evidence="1" id="KW-0472">Membrane</keyword>
<dbReference type="Pfam" id="PF00326">
    <property type="entry name" value="Peptidase_S9"/>
    <property type="match status" value="1"/>
</dbReference>
<dbReference type="RefSeq" id="WP_005848225.1">
    <property type="nucleotide sequence ID" value="NZ_JNHM01000012.1"/>
</dbReference>
<proteinExistence type="predicted"/>
<gene>
    <name evidence="3" type="ORF">M099_0768</name>
</gene>
<dbReference type="PATRIC" id="fig|1339352.3.peg.741"/>
<sequence length="316" mass="36524">MKRKKMIIGTSSIFVLLIIVLLGGSQYMLNYSLRPENRGKNLESSWQYMFKTYPYLKPWIDSLKQNQALKDTFIYSPDHVKLHAYYVASSRPTAKTAVIVHGYTDNAIRMMMIGYLYNKKLDFNILLPDLRDTGLSGGNAIQMGWLDRKDVTQWMEVANRIYGDSTSMVVHGISMGAATTMMVSGEPQPDYVKCFVEDCGYTSVWDQFSKELKAQFGLPQFPLMYTADWLCQLEYGWGFKEASALKQVARCHLPMFFIHGDKDDYVPTWMVYKLYEAKPQPKALWIVPEADHAHSYLFNTEEYTQKVKAFVDKYIQ</sequence>
<keyword evidence="1" id="KW-1133">Transmembrane helix</keyword>
<dbReference type="InterPro" id="IPR052920">
    <property type="entry name" value="DNA-binding_regulatory"/>
</dbReference>
<dbReference type="AlphaFoldDB" id="A0A069SMN8"/>
<organism evidence="3 4">
    <name type="scientific">Phocaeicola vulgatus str. 3975 RP4</name>
    <dbReference type="NCBI Taxonomy" id="1339352"/>
    <lineage>
        <taxon>Bacteria</taxon>
        <taxon>Pseudomonadati</taxon>
        <taxon>Bacteroidota</taxon>
        <taxon>Bacteroidia</taxon>
        <taxon>Bacteroidales</taxon>
        <taxon>Bacteroidaceae</taxon>
        <taxon>Phocaeicola</taxon>
    </lineage>
</organism>
<evidence type="ECO:0000256" key="1">
    <source>
        <dbReference type="SAM" id="Phobius"/>
    </source>
</evidence>
<accession>A0A069SMN8</accession>
<protein>
    <submittedName>
        <fullName evidence="3">Prolyl oligopeptidase family protein</fullName>
    </submittedName>
</protein>
<dbReference type="InterPro" id="IPR029058">
    <property type="entry name" value="AB_hydrolase_fold"/>
</dbReference>
<dbReference type="PANTHER" id="PTHR43358:SF4">
    <property type="entry name" value="ALPHA_BETA HYDROLASE FOLD-1 DOMAIN-CONTAINING PROTEIN"/>
    <property type="match status" value="1"/>
</dbReference>
<dbReference type="GO" id="GO:0008236">
    <property type="term" value="F:serine-type peptidase activity"/>
    <property type="evidence" value="ECO:0007669"/>
    <property type="project" value="InterPro"/>
</dbReference>
<dbReference type="Gene3D" id="3.40.50.1820">
    <property type="entry name" value="alpha/beta hydrolase"/>
    <property type="match status" value="1"/>
</dbReference>
<name>A0A069SMN8_PHOVU</name>
<evidence type="ECO:0000313" key="4">
    <source>
        <dbReference type="Proteomes" id="UP000027661"/>
    </source>
</evidence>
<dbReference type="SUPFAM" id="SSF53474">
    <property type="entry name" value="alpha/beta-Hydrolases"/>
    <property type="match status" value="1"/>
</dbReference>
<dbReference type="DNASU" id="5303504"/>
<dbReference type="Proteomes" id="UP000027661">
    <property type="component" value="Unassembled WGS sequence"/>
</dbReference>
<evidence type="ECO:0000313" key="3">
    <source>
        <dbReference type="EMBL" id="KDS55473.1"/>
    </source>
</evidence>
<dbReference type="GO" id="GO:0006508">
    <property type="term" value="P:proteolysis"/>
    <property type="evidence" value="ECO:0007669"/>
    <property type="project" value="InterPro"/>
</dbReference>
<feature type="domain" description="Peptidase S9 prolyl oligopeptidase catalytic" evidence="2">
    <location>
        <begin position="149"/>
        <end position="315"/>
    </location>
</feature>
<dbReference type="PANTHER" id="PTHR43358">
    <property type="entry name" value="ALPHA/BETA-HYDROLASE"/>
    <property type="match status" value="1"/>
</dbReference>
<dbReference type="GeneID" id="5303504"/>
<reference evidence="3 4" key="1">
    <citation type="submission" date="2014-04" db="EMBL/GenBank/DDBJ databases">
        <authorList>
            <person name="Sears C."/>
            <person name="Carroll K."/>
            <person name="Sack B.R."/>
            <person name="Qadri F."/>
            <person name="Myers L.L."/>
            <person name="Chung G.-T."/>
            <person name="Escheverria P."/>
            <person name="Fraser C.M."/>
            <person name="Sadzewicz L."/>
            <person name="Shefchek K.A."/>
            <person name="Tallon L."/>
            <person name="Das S.P."/>
            <person name="Daugherty S."/>
            <person name="Mongodin E.F."/>
        </authorList>
    </citation>
    <scope>NUCLEOTIDE SEQUENCE [LARGE SCALE GENOMIC DNA]</scope>
    <source>
        <strain evidence="3 4">3975 RP4</strain>
    </source>
</reference>
<comment type="caution">
    <text evidence="3">The sequence shown here is derived from an EMBL/GenBank/DDBJ whole genome shotgun (WGS) entry which is preliminary data.</text>
</comment>
<feature type="transmembrane region" description="Helical" evidence="1">
    <location>
        <begin position="7"/>
        <end position="29"/>
    </location>
</feature>
<evidence type="ECO:0000259" key="2">
    <source>
        <dbReference type="Pfam" id="PF00326"/>
    </source>
</evidence>
<dbReference type="EMBL" id="JNHM01000012">
    <property type="protein sequence ID" value="KDS55473.1"/>
    <property type="molecule type" value="Genomic_DNA"/>
</dbReference>
<dbReference type="InterPro" id="IPR001375">
    <property type="entry name" value="Peptidase_S9_cat"/>
</dbReference>
<keyword evidence="1" id="KW-0812">Transmembrane</keyword>